<accession>A0ACB7TWN5</accession>
<gene>
    <name evidence="1" type="ORF">IHE45_19G019700</name>
</gene>
<comment type="caution">
    <text evidence="1">The sequence shown here is derived from an EMBL/GenBank/DDBJ whole genome shotgun (WGS) entry which is preliminary data.</text>
</comment>
<protein>
    <submittedName>
        <fullName evidence="1">Flavonoid 3'5'-hydroxylase protein</fullName>
        <ecNumber evidence="1">1.14.14.81</ecNumber>
    </submittedName>
</protein>
<proteinExistence type="predicted"/>
<sequence length="157" mass="17744">MAAQRVFNLQQLTEHNSKQDCWLAIHGKVVDVTKFLEDHPGGDQVLLEVAGKEATKEFEDIGHSKVAKELVLEYQVGLLQGHKHSDPDDHHAALDDLKETIKVVGKEMTGFVIKDDVQQHALTRKVFGQLFDHAVPLAVVFALLWYRFSPLFSEMMN</sequence>
<keyword evidence="1" id="KW-0560">Oxidoreductase</keyword>
<name>A0ACB7TWN5_DIOAL</name>
<keyword evidence="2" id="KW-1185">Reference proteome</keyword>
<reference evidence="2" key="1">
    <citation type="journal article" date="2022" name="Nat. Commun.">
        <title>Chromosome evolution and the genetic basis of agronomically important traits in greater yam.</title>
        <authorList>
            <person name="Bredeson J.V."/>
            <person name="Lyons J.B."/>
            <person name="Oniyinde I.O."/>
            <person name="Okereke N.R."/>
            <person name="Kolade O."/>
            <person name="Nnabue I."/>
            <person name="Nwadili C.O."/>
            <person name="Hribova E."/>
            <person name="Parker M."/>
            <person name="Nwogha J."/>
            <person name="Shu S."/>
            <person name="Carlson J."/>
            <person name="Kariba R."/>
            <person name="Muthemba S."/>
            <person name="Knop K."/>
            <person name="Barton G.J."/>
            <person name="Sherwood A.V."/>
            <person name="Lopez-Montes A."/>
            <person name="Asiedu R."/>
            <person name="Jamnadass R."/>
            <person name="Muchugi A."/>
            <person name="Goodstein D."/>
            <person name="Egesi C.N."/>
            <person name="Featherston J."/>
            <person name="Asfaw A."/>
            <person name="Simpson G.G."/>
            <person name="Dolezel J."/>
            <person name="Hendre P.S."/>
            <person name="Van Deynze A."/>
            <person name="Kumar P.L."/>
            <person name="Obidiegwu J.E."/>
            <person name="Bhattacharjee R."/>
            <person name="Rokhsar D.S."/>
        </authorList>
    </citation>
    <scope>NUCLEOTIDE SEQUENCE [LARGE SCALE GENOMIC DNA]</scope>
    <source>
        <strain evidence="2">cv. TDa95/00328</strain>
    </source>
</reference>
<evidence type="ECO:0000313" key="2">
    <source>
        <dbReference type="Proteomes" id="UP000827976"/>
    </source>
</evidence>
<dbReference type="Proteomes" id="UP000827976">
    <property type="component" value="Chromosome 19"/>
</dbReference>
<organism evidence="1 2">
    <name type="scientific">Dioscorea alata</name>
    <name type="common">Purple yam</name>
    <dbReference type="NCBI Taxonomy" id="55571"/>
    <lineage>
        <taxon>Eukaryota</taxon>
        <taxon>Viridiplantae</taxon>
        <taxon>Streptophyta</taxon>
        <taxon>Embryophyta</taxon>
        <taxon>Tracheophyta</taxon>
        <taxon>Spermatophyta</taxon>
        <taxon>Magnoliopsida</taxon>
        <taxon>Liliopsida</taxon>
        <taxon>Dioscoreales</taxon>
        <taxon>Dioscoreaceae</taxon>
        <taxon>Dioscorea</taxon>
    </lineage>
</organism>
<evidence type="ECO:0000313" key="1">
    <source>
        <dbReference type="EMBL" id="KAH7652467.1"/>
    </source>
</evidence>
<dbReference type="EMBL" id="CM037029">
    <property type="protein sequence ID" value="KAH7652467.1"/>
    <property type="molecule type" value="Genomic_DNA"/>
</dbReference>
<dbReference type="EC" id="1.14.14.81" evidence="1"/>